<protein>
    <recommendedName>
        <fullName evidence="5">DUF659 domain-containing protein</fullName>
    </recommendedName>
</protein>
<gene>
    <name evidence="2" type="ORF">PTTG_29532</name>
</gene>
<accession>A0A180G3K9</accession>
<dbReference type="EnsemblFungi" id="PTTG_29532-t43_1">
    <property type="protein sequence ID" value="PTTG_29532-t43_1-p1"/>
    <property type="gene ID" value="PTTG_29532"/>
</dbReference>
<dbReference type="AlphaFoldDB" id="A0A180G3K9"/>
<reference evidence="2" key="2">
    <citation type="submission" date="2016-05" db="EMBL/GenBank/DDBJ databases">
        <title>Comparative analysis highlights variable genome content of wheat rusts and divergence of the mating loci.</title>
        <authorList>
            <person name="Cuomo C.A."/>
            <person name="Bakkeren G."/>
            <person name="Szabo L."/>
            <person name="Khalil H."/>
            <person name="Joly D."/>
            <person name="Goldberg J."/>
            <person name="Young S."/>
            <person name="Zeng Q."/>
            <person name="Fellers J."/>
        </authorList>
    </citation>
    <scope>NUCLEOTIDE SEQUENCE [LARGE SCALE GENOMIC DNA]</scope>
    <source>
        <strain evidence="2">1-1 BBBD Race 1</strain>
    </source>
</reference>
<dbReference type="Proteomes" id="UP000005240">
    <property type="component" value="Unassembled WGS sequence"/>
</dbReference>
<evidence type="ECO:0000313" key="3">
    <source>
        <dbReference type="EnsemblFungi" id="PTTG_29532-t43_1-p1"/>
    </source>
</evidence>
<dbReference type="GO" id="GO:0005634">
    <property type="term" value="C:nucleus"/>
    <property type="evidence" value="ECO:0007669"/>
    <property type="project" value="TreeGrafter"/>
</dbReference>
<sequence>MIAYPCKICGTRINQLTSDSSCSNLLKHAAACLVKERNLTSNRKLACLGVSGTGDIDPQEVTQLCAIWCAKATRPFSALADESLKRILHPTVIKHLPSNKVISQMIHILYTAVQDSYRDELKKHTGSMYLGADAWQSPNGFDILGVVLYQLVELNTGVLNLEVMPLDFIQLAKSHTGEYLANTVQAVVEKFGIQDKICGIVTDNASDNAVMVSEMKNFKWACFKGDQHWIRCYAHILNLIAQSILQPFGTVNKKQSTATETEDDDKSSASSDDSDLEDAEDQIRRYENNVCNVSPDGDDQDFTNRYDAEGSDDLQPELSLQDIHDLSDKDKDADLYTLSSCKQTLAKFCAVACKLRKSTNSKMEFVELCSEMECANPHSIVQDVCTRWNSTYMQLVSIVRCERAILAWQKDKKYGLDQKYHINSVDIQLAKHLVSILQVFYEQTLQVSTPGLARLTHIIVFINKVTDLLSSAIKGCNNNYPPALRNACRVGLQLTKKYYTLTDCSPLFRIAMVLHPSFKEYFKIAAWEDKWITKALRLTRDMFNSYYKPLPNVPLAHPPKGTKPKTGNITQLGAALAARGQSTNNQLDSWLASGLILDDGSPIDALEWLIQQKRAGNTHGGLLQMALDVLSCP</sequence>
<dbReference type="InterPro" id="IPR012337">
    <property type="entry name" value="RNaseH-like_sf"/>
</dbReference>
<feature type="region of interest" description="Disordered" evidence="1">
    <location>
        <begin position="255"/>
        <end position="314"/>
    </location>
</feature>
<dbReference type="GO" id="GO:0006357">
    <property type="term" value="P:regulation of transcription by RNA polymerase II"/>
    <property type="evidence" value="ECO:0007669"/>
    <property type="project" value="TreeGrafter"/>
</dbReference>
<keyword evidence="4" id="KW-1185">Reference proteome</keyword>
<reference evidence="2" key="1">
    <citation type="submission" date="2009-11" db="EMBL/GenBank/DDBJ databases">
        <authorList>
            <consortium name="The Broad Institute Genome Sequencing Platform"/>
            <person name="Ward D."/>
            <person name="Feldgarden M."/>
            <person name="Earl A."/>
            <person name="Young S.K."/>
            <person name="Zeng Q."/>
            <person name="Koehrsen M."/>
            <person name="Alvarado L."/>
            <person name="Berlin A."/>
            <person name="Bochicchio J."/>
            <person name="Borenstein D."/>
            <person name="Chapman S.B."/>
            <person name="Chen Z."/>
            <person name="Engels R."/>
            <person name="Freedman E."/>
            <person name="Gellesch M."/>
            <person name="Goldberg J."/>
            <person name="Griggs A."/>
            <person name="Gujja S."/>
            <person name="Heilman E."/>
            <person name="Heiman D."/>
            <person name="Hepburn T."/>
            <person name="Howarth C."/>
            <person name="Jen D."/>
            <person name="Larson L."/>
            <person name="Lewis B."/>
            <person name="Mehta T."/>
            <person name="Park D."/>
            <person name="Pearson M."/>
            <person name="Roberts A."/>
            <person name="Saif S."/>
            <person name="Shea T."/>
            <person name="Shenoy N."/>
            <person name="Sisk P."/>
            <person name="Stolte C."/>
            <person name="Sykes S."/>
            <person name="Thomson T."/>
            <person name="Walk T."/>
            <person name="White J."/>
            <person name="Yandava C."/>
            <person name="Izard J."/>
            <person name="Baranova O.V."/>
            <person name="Blanton J.M."/>
            <person name="Tanner A.C."/>
            <person name="Dewhirst F.E."/>
            <person name="Haas B."/>
            <person name="Nusbaum C."/>
            <person name="Birren B."/>
        </authorList>
    </citation>
    <scope>NUCLEOTIDE SEQUENCE [LARGE SCALE GENOMIC DNA]</scope>
    <source>
        <strain evidence="2">1-1 BBBD Race 1</strain>
    </source>
</reference>
<proteinExistence type="predicted"/>
<evidence type="ECO:0000313" key="2">
    <source>
        <dbReference type="EMBL" id="OAV87190.1"/>
    </source>
</evidence>
<dbReference type="PANTHER" id="PTHR46169:SF15">
    <property type="entry name" value="INNER CENTROMERE PROTEIN A-LIKE ISOFORM X1-RELATED"/>
    <property type="match status" value="1"/>
</dbReference>
<evidence type="ECO:0000256" key="1">
    <source>
        <dbReference type="SAM" id="MobiDB-lite"/>
    </source>
</evidence>
<reference evidence="3 4" key="3">
    <citation type="journal article" date="2017" name="G3 (Bethesda)">
        <title>Comparative analysis highlights variable genome content of wheat rusts and divergence of the mating loci.</title>
        <authorList>
            <person name="Cuomo C.A."/>
            <person name="Bakkeren G."/>
            <person name="Khalil H.B."/>
            <person name="Panwar V."/>
            <person name="Joly D."/>
            <person name="Linning R."/>
            <person name="Sakthikumar S."/>
            <person name="Song X."/>
            <person name="Adiconis X."/>
            <person name="Fan L."/>
            <person name="Goldberg J.M."/>
            <person name="Levin J.Z."/>
            <person name="Young S."/>
            <person name="Zeng Q."/>
            <person name="Anikster Y."/>
            <person name="Bruce M."/>
            <person name="Wang M."/>
            <person name="Yin C."/>
            <person name="McCallum B."/>
            <person name="Szabo L.J."/>
            <person name="Hulbert S."/>
            <person name="Chen X."/>
            <person name="Fellers J.P."/>
        </authorList>
    </citation>
    <scope>NUCLEOTIDE SEQUENCE</scope>
    <source>
        <strain evidence="3">isolate 1-1 / race 1 (BBBD)</strain>
        <strain evidence="4">Isolate 1-1 / race 1 (BBBD)</strain>
    </source>
</reference>
<dbReference type="VEuPathDB" id="FungiDB:PTTG_29532"/>
<evidence type="ECO:0000313" key="4">
    <source>
        <dbReference type="Proteomes" id="UP000005240"/>
    </source>
</evidence>
<feature type="non-terminal residue" evidence="2">
    <location>
        <position position="633"/>
    </location>
</feature>
<name>A0A180G3K9_PUCT1</name>
<dbReference type="EMBL" id="ADAS02000540">
    <property type="protein sequence ID" value="OAV87190.1"/>
    <property type="molecule type" value="Genomic_DNA"/>
</dbReference>
<dbReference type="PANTHER" id="PTHR46169">
    <property type="entry name" value="DNA REPLICATION-RELATED ELEMENT FACTOR, ISOFORM A"/>
    <property type="match status" value="1"/>
</dbReference>
<evidence type="ECO:0008006" key="5">
    <source>
        <dbReference type="Google" id="ProtNLM"/>
    </source>
</evidence>
<reference evidence="3" key="4">
    <citation type="submission" date="2025-05" db="UniProtKB">
        <authorList>
            <consortium name="EnsemblFungi"/>
        </authorList>
    </citation>
    <scope>IDENTIFICATION</scope>
    <source>
        <strain evidence="3">isolate 1-1 / race 1 (BBBD)</strain>
    </source>
</reference>
<dbReference type="SUPFAM" id="SSF53098">
    <property type="entry name" value="Ribonuclease H-like"/>
    <property type="match status" value="1"/>
</dbReference>
<dbReference type="InterPro" id="IPR052717">
    <property type="entry name" value="Vacuolar_transposase_reg"/>
</dbReference>
<dbReference type="OrthoDB" id="3359487at2759"/>
<organism evidence="2">
    <name type="scientific">Puccinia triticina (isolate 1-1 / race 1 (BBBD))</name>
    <name type="common">Brown leaf rust fungus</name>
    <dbReference type="NCBI Taxonomy" id="630390"/>
    <lineage>
        <taxon>Eukaryota</taxon>
        <taxon>Fungi</taxon>
        <taxon>Dikarya</taxon>
        <taxon>Basidiomycota</taxon>
        <taxon>Pucciniomycotina</taxon>
        <taxon>Pucciniomycetes</taxon>
        <taxon>Pucciniales</taxon>
        <taxon>Pucciniaceae</taxon>
        <taxon>Puccinia</taxon>
    </lineage>
</organism>